<dbReference type="SUPFAM" id="SSF46689">
    <property type="entry name" value="Homeodomain-like"/>
    <property type="match status" value="1"/>
</dbReference>
<dbReference type="InterPro" id="IPR025943">
    <property type="entry name" value="Sigma_54_int_dom_ATP-bd_2"/>
</dbReference>
<evidence type="ECO:0000256" key="8">
    <source>
        <dbReference type="ARBA" id="ARBA00023012"/>
    </source>
</evidence>
<gene>
    <name evidence="19" type="primary">glnG_8</name>
    <name evidence="19" type="ORF">Fuma_06174</name>
</gene>
<dbReference type="InterPro" id="IPR001789">
    <property type="entry name" value="Sig_transdc_resp-reg_receiver"/>
</dbReference>
<evidence type="ECO:0000256" key="4">
    <source>
        <dbReference type="ARBA" id="ARBA00022491"/>
    </source>
</evidence>
<keyword evidence="11" id="KW-0010">Activator</keyword>
<evidence type="ECO:0000256" key="13">
    <source>
        <dbReference type="ARBA" id="ARBA00023231"/>
    </source>
</evidence>
<dbReference type="FunFam" id="3.40.50.300:FF:000006">
    <property type="entry name" value="DNA-binding transcriptional regulator NtrC"/>
    <property type="match status" value="1"/>
</dbReference>
<feature type="domain" description="Sigma-54 factor interaction" evidence="17">
    <location>
        <begin position="139"/>
        <end position="365"/>
    </location>
</feature>
<dbReference type="PROSITE" id="PS00688">
    <property type="entry name" value="SIGMA54_INTERACT_3"/>
    <property type="match status" value="1"/>
</dbReference>
<dbReference type="InterPro" id="IPR025662">
    <property type="entry name" value="Sigma_54_int_dom_ATP-bd_1"/>
</dbReference>
<keyword evidence="7" id="KW-0067">ATP-binding</keyword>
<evidence type="ECO:0000256" key="3">
    <source>
        <dbReference type="ARBA" id="ARBA00022490"/>
    </source>
</evidence>
<sequence length="466" mass="49747">MTTALVIDDEPAICACFESLLRDMGCDTCVAASAEDGLKLVRQQSFDVIVLDVRLPGMDGLAAMSMLREYSQAPVIVMTAHGNLSTAVAAVQEGAFDYLPKPFELDHVTSVLQRAISESAARPPSASAMAVGTTGGDQLVGNSLAMQHLFRQIAMAAQHSAPLLITGESGTGKELVAQAIHRHSARSNNPLVAVHLASLSEALLERELFGHTVGAFTGADSASAGVINQANGGTLFLDEIGETPLHFQVKLLRTLESGEFYPVGASSPQNSDFRLIAATNVPLDVLRSADHFRQDFFFRLATIQISVPPLREHAEDIPELAQRFLQLHSPDESRHFDAEAISWLQQQPYPGNIRELRNIVISAATASSEHTIGVAALTAATSAAAVSLPPSAEPQSAFQQAARQWATHAIAQKQPNPLQTASEIVEAELITAALKETNGNRSAAAQLLGIHRETLRDKLLKQNVGG</sequence>
<dbReference type="PRINTS" id="PR01590">
    <property type="entry name" value="HTHFIS"/>
</dbReference>
<evidence type="ECO:0000256" key="11">
    <source>
        <dbReference type="ARBA" id="ARBA00023159"/>
    </source>
</evidence>
<dbReference type="Proteomes" id="UP000187735">
    <property type="component" value="Chromosome"/>
</dbReference>
<evidence type="ECO:0000256" key="10">
    <source>
        <dbReference type="ARBA" id="ARBA00023125"/>
    </source>
</evidence>
<keyword evidence="10" id="KW-0238">DNA-binding</keyword>
<keyword evidence="8" id="KW-0902">Two-component regulatory system</keyword>
<keyword evidence="13" id="KW-0535">Nitrogen fixation</keyword>
<protein>
    <recommendedName>
        <fullName evidence="2">DNA-binding transcriptional regulator NtrC</fullName>
    </recommendedName>
    <alternativeName>
        <fullName evidence="14">Nitrogen regulation protein NR(I)</fullName>
    </alternativeName>
    <alternativeName>
        <fullName evidence="15">Nitrogen regulator I</fullName>
    </alternativeName>
</protein>
<evidence type="ECO:0000256" key="15">
    <source>
        <dbReference type="ARBA" id="ARBA00031910"/>
    </source>
</evidence>
<dbReference type="InterPro" id="IPR025944">
    <property type="entry name" value="Sigma_54_int_dom_CS"/>
</dbReference>
<accession>A0A1P8WR22</accession>
<evidence type="ECO:0000256" key="2">
    <source>
        <dbReference type="ARBA" id="ARBA00019059"/>
    </source>
</evidence>
<dbReference type="OrthoDB" id="7476585at2"/>
<dbReference type="InterPro" id="IPR058031">
    <property type="entry name" value="AAA_lid_NorR"/>
</dbReference>
<keyword evidence="3" id="KW-0963">Cytoplasm</keyword>
<keyword evidence="12" id="KW-0804">Transcription</keyword>
<dbReference type="STRING" id="1891926.Fuma_06174"/>
<dbReference type="PROSITE" id="PS00675">
    <property type="entry name" value="SIGMA54_INTERACT_1"/>
    <property type="match status" value="1"/>
</dbReference>
<keyword evidence="4" id="KW-0678">Repressor</keyword>
<feature type="modified residue" description="4-aspartylphosphate" evidence="16">
    <location>
        <position position="52"/>
    </location>
</feature>
<dbReference type="PROSITE" id="PS50045">
    <property type="entry name" value="SIGMA54_INTERACT_4"/>
    <property type="match status" value="1"/>
</dbReference>
<dbReference type="InterPro" id="IPR027417">
    <property type="entry name" value="P-loop_NTPase"/>
</dbReference>
<evidence type="ECO:0000313" key="19">
    <source>
        <dbReference type="EMBL" id="APZ96505.1"/>
    </source>
</evidence>
<dbReference type="GO" id="GO:0006355">
    <property type="term" value="P:regulation of DNA-templated transcription"/>
    <property type="evidence" value="ECO:0007669"/>
    <property type="project" value="InterPro"/>
</dbReference>
<dbReference type="KEGG" id="fmr:Fuma_06174"/>
<evidence type="ECO:0000256" key="16">
    <source>
        <dbReference type="PROSITE-ProRule" id="PRU00169"/>
    </source>
</evidence>
<dbReference type="Gene3D" id="1.10.10.60">
    <property type="entry name" value="Homeodomain-like"/>
    <property type="match status" value="1"/>
</dbReference>
<dbReference type="PANTHER" id="PTHR32071">
    <property type="entry name" value="TRANSCRIPTIONAL REGULATORY PROTEIN"/>
    <property type="match status" value="1"/>
</dbReference>
<evidence type="ECO:0000256" key="1">
    <source>
        <dbReference type="ARBA" id="ARBA00004496"/>
    </source>
</evidence>
<dbReference type="RefSeq" id="WP_077027520.1">
    <property type="nucleotide sequence ID" value="NZ_CP017641.1"/>
</dbReference>
<evidence type="ECO:0000256" key="12">
    <source>
        <dbReference type="ARBA" id="ARBA00023163"/>
    </source>
</evidence>
<dbReference type="InterPro" id="IPR002078">
    <property type="entry name" value="Sigma_54_int"/>
</dbReference>
<dbReference type="SMART" id="SM00448">
    <property type="entry name" value="REC"/>
    <property type="match status" value="1"/>
</dbReference>
<dbReference type="PROSITE" id="PS50110">
    <property type="entry name" value="RESPONSE_REGULATORY"/>
    <property type="match status" value="1"/>
</dbReference>
<organism evidence="19 20">
    <name type="scientific">Fuerstiella marisgermanici</name>
    <dbReference type="NCBI Taxonomy" id="1891926"/>
    <lineage>
        <taxon>Bacteria</taxon>
        <taxon>Pseudomonadati</taxon>
        <taxon>Planctomycetota</taxon>
        <taxon>Planctomycetia</taxon>
        <taxon>Planctomycetales</taxon>
        <taxon>Planctomycetaceae</taxon>
        <taxon>Fuerstiella</taxon>
    </lineage>
</organism>
<dbReference type="PANTHER" id="PTHR32071:SF95">
    <property type="entry name" value="DNA-BINDING TRANSCRIPTIONAL REGULATOR NTRC"/>
    <property type="match status" value="1"/>
</dbReference>
<dbReference type="PROSITE" id="PS00676">
    <property type="entry name" value="SIGMA54_INTERACT_2"/>
    <property type="match status" value="1"/>
</dbReference>
<evidence type="ECO:0000259" key="17">
    <source>
        <dbReference type="PROSITE" id="PS50045"/>
    </source>
</evidence>
<dbReference type="InterPro" id="IPR002197">
    <property type="entry name" value="HTH_Fis"/>
</dbReference>
<dbReference type="EMBL" id="CP017641">
    <property type="protein sequence ID" value="APZ96505.1"/>
    <property type="molecule type" value="Genomic_DNA"/>
</dbReference>
<dbReference type="Pfam" id="PF00158">
    <property type="entry name" value="Sigma54_activat"/>
    <property type="match status" value="1"/>
</dbReference>
<dbReference type="SUPFAM" id="SSF52172">
    <property type="entry name" value="CheY-like"/>
    <property type="match status" value="1"/>
</dbReference>
<dbReference type="Pfam" id="PF25601">
    <property type="entry name" value="AAA_lid_14"/>
    <property type="match status" value="1"/>
</dbReference>
<dbReference type="Gene3D" id="3.40.50.300">
    <property type="entry name" value="P-loop containing nucleotide triphosphate hydrolases"/>
    <property type="match status" value="1"/>
</dbReference>
<dbReference type="Gene3D" id="3.40.50.2300">
    <property type="match status" value="1"/>
</dbReference>
<name>A0A1P8WR22_9PLAN</name>
<comment type="subcellular location">
    <subcellularLocation>
        <location evidence="1">Cytoplasm</location>
    </subcellularLocation>
</comment>
<dbReference type="InterPro" id="IPR009057">
    <property type="entry name" value="Homeodomain-like_sf"/>
</dbReference>
<proteinExistence type="predicted"/>
<keyword evidence="9" id="KW-0805">Transcription regulation</keyword>
<evidence type="ECO:0000256" key="6">
    <source>
        <dbReference type="ARBA" id="ARBA00022741"/>
    </source>
</evidence>
<dbReference type="AlphaFoldDB" id="A0A1P8WR22"/>
<dbReference type="GO" id="GO:0005524">
    <property type="term" value="F:ATP binding"/>
    <property type="evidence" value="ECO:0007669"/>
    <property type="project" value="UniProtKB-KW"/>
</dbReference>
<evidence type="ECO:0000259" key="18">
    <source>
        <dbReference type="PROSITE" id="PS50110"/>
    </source>
</evidence>
<dbReference type="InterPro" id="IPR011006">
    <property type="entry name" value="CheY-like_superfamily"/>
</dbReference>
<keyword evidence="5 16" id="KW-0597">Phosphoprotein</keyword>
<keyword evidence="6" id="KW-0547">Nucleotide-binding</keyword>
<dbReference type="GO" id="GO:0005737">
    <property type="term" value="C:cytoplasm"/>
    <property type="evidence" value="ECO:0007669"/>
    <property type="project" value="UniProtKB-SubCell"/>
</dbReference>
<evidence type="ECO:0000313" key="20">
    <source>
        <dbReference type="Proteomes" id="UP000187735"/>
    </source>
</evidence>
<dbReference type="SUPFAM" id="SSF52540">
    <property type="entry name" value="P-loop containing nucleoside triphosphate hydrolases"/>
    <property type="match status" value="1"/>
</dbReference>
<evidence type="ECO:0000256" key="7">
    <source>
        <dbReference type="ARBA" id="ARBA00022840"/>
    </source>
</evidence>
<dbReference type="GO" id="GO:0043565">
    <property type="term" value="F:sequence-specific DNA binding"/>
    <property type="evidence" value="ECO:0007669"/>
    <property type="project" value="InterPro"/>
</dbReference>
<dbReference type="GO" id="GO:0000160">
    <property type="term" value="P:phosphorelay signal transduction system"/>
    <property type="evidence" value="ECO:0007669"/>
    <property type="project" value="UniProtKB-KW"/>
</dbReference>
<dbReference type="SMART" id="SM00382">
    <property type="entry name" value="AAA"/>
    <property type="match status" value="1"/>
</dbReference>
<feature type="domain" description="Response regulatory" evidence="18">
    <location>
        <begin position="3"/>
        <end position="116"/>
    </location>
</feature>
<dbReference type="Pfam" id="PF00072">
    <property type="entry name" value="Response_reg"/>
    <property type="match status" value="1"/>
</dbReference>
<reference evidence="19 20" key="1">
    <citation type="journal article" date="2016" name="Front. Microbiol.">
        <title>Fuerstia marisgermanicae gen. nov., sp. nov., an Unusual Member of the Phylum Planctomycetes from the German Wadden Sea.</title>
        <authorList>
            <person name="Kohn T."/>
            <person name="Heuer A."/>
            <person name="Jogler M."/>
            <person name="Vollmers J."/>
            <person name="Boedeker C."/>
            <person name="Bunk B."/>
            <person name="Rast P."/>
            <person name="Borchert D."/>
            <person name="Glockner I."/>
            <person name="Freese H.M."/>
            <person name="Klenk H.P."/>
            <person name="Overmann J."/>
            <person name="Kaster A.K."/>
            <person name="Rohde M."/>
            <person name="Wiegand S."/>
            <person name="Jogler C."/>
        </authorList>
    </citation>
    <scope>NUCLEOTIDE SEQUENCE [LARGE SCALE GENOMIC DNA]</scope>
    <source>
        <strain evidence="19 20">NH11</strain>
    </source>
</reference>
<keyword evidence="20" id="KW-1185">Reference proteome</keyword>
<dbReference type="CDD" id="cd00009">
    <property type="entry name" value="AAA"/>
    <property type="match status" value="1"/>
</dbReference>
<evidence type="ECO:0000256" key="5">
    <source>
        <dbReference type="ARBA" id="ARBA00022553"/>
    </source>
</evidence>
<dbReference type="Pfam" id="PF02954">
    <property type="entry name" value="HTH_8"/>
    <property type="match status" value="1"/>
</dbReference>
<evidence type="ECO:0000256" key="9">
    <source>
        <dbReference type="ARBA" id="ARBA00023015"/>
    </source>
</evidence>
<dbReference type="InterPro" id="IPR003593">
    <property type="entry name" value="AAA+_ATPase"/>
</dbReference>
<evidence type="ECO:0000256" key="14">
    <source>
        <dbReference type="ARBA" id="ARBA00029881"/>
    </source>
</evidence>
<dbReference type="FunFam" id="3.40.50.2300:FF:000018">
    <property type="entry name" value="DNA-binding transcriptional regulator NtrC"/>
    <property type="match status" value="1"/>
</dbReference>
<dbReference type="Gene3D" id="1.10.8.60">
    <property type="match status" value="1"/>
</dbReference>